<reference evidence="1" key="1">
    <citation type="journal article" date="2014" name="Int. J. Syst. Evol. Microbiol.">
        <title>Complete genome sequence of Corynebacterium casei LMG S-19264T (=DSM 44701T), isolated from a smear-ripened cheese.</title>
        <authorList>
            <consortium name="US DOE Joint Genome Institute (JGI-PGF)"/>
            <person name="Walter F."/>
            <person name="Albersmeier A."/>
            <person name="Kalinowski J."/>
            <person name="Ruckert C."/>
        </authorList>
    </citation>
    <scope>NUCLEOTIDE SEQUENCE</scope>
    <source>
        <strain evidence="1">CCM 7086</strain>
    </source>
</reference>
<reference evidence="1" key="2">
    <citation type="submission" date="2020-09" db="EMBL/GenBank/DDBJ databases">
        <authorList>
            <person name="Sun Q."/>
            <person name="Sedlacek I."/>
        </authorList>
    </citation>
    <scope>NUCLEOTIDE SEQUENCE</scope>
    <source>
        <strain evidence="1">CCM 7086</strain>
    </source>
</reference>
<evidence type="ECO:0000313" key="1">
    <source>
        <dbReference type="EMBL" id="GGC14994.1"/>
    </source>
</evidence>
<gene>
    <name evidence="1" type="ORF">GCM10007205_24890</name>
</gene>
<dbReference type="Gene3D" id="3.90.280.10">
    <property type="entry name" value="PEBP-like"/>
    <property type="match status" value="1"/>
</dbReference>
<organism evidence="1 2">
    <name type="scientific">Oxalicibacterium flavum</name>
    <dbReference type="NCBI Taxonomy" id="179467"/>
    <lineage>
        <taxon>Bacteria</taxon>
        <taxon>Pseudomonadati</taxon>
        <taxon>Pseudomonadota</taxon>
        <taxon>Betaproteobacteria</taxon>
        <taxon>Burkholderiales</taxon>
        <taxon>Oxalobacteraceae</taxon>
        <taxon>Oxalicibacterium</taxon>
    </lineage>
</organism>
<dbReference type="EMBL" id="BMCG01000005">
    <property type="protein sequence ID" value="GGC14994.1"/>
    <property type="molecule type" value="Genomic_DNA"/>
</dbReference>
<dbReference type="InterPro" id="IPR008914">
    <property type="entry name" value="PEBP"/>
</dbReference>
<dbReference type="PANTHER" id="PTHR30289">
    <property type="entry name" value="UNCHARACTERIZED PROTEIN YBCL-RELATED"/>
    <property type="match status" value="1"/>
</dbReference>
<protein>
    <submittedName>
        <fullName evidence="1">Phosphatidylethanolamine-binding protein</fullName>
    </submittedName>
</protein>
<keyword evidence="2" id="KW-1185">Reference proteome</keyword>
<dbReference type="InterPro" id="IPR005247">
    <property type="entry name" value="YbhB_YbcL/LppC-like"/>
</dbReference>
<dbReference type="SUPFAM" id="SSF49777">
    <property type="entry name" value="PEBP-like"/>
    <property type="match status" value="1"/>
</dbReference>
<accession>A0A8J2UPD2</accession>
<dbReference type="InterPro" id="IPR036610">
    <property type="entry name" value="PEBP-like_sf"/>
</dbReference>
<dbReference type="PANTHER" id="PTHR30289:SF1">
    <property type="entry name" value="PEBP (PHOSPHATIDYLETHANOLAMINE-BINDING PROTEIN) FAMILY PROTEIN"/>
    <property type="match status" value="1"/>
</dbReference>
<dbReference type="CDD" id="cd00865">
    <property type="entry name" value="PEBP_bact_arch"/>
    <property type="match status" value="1"/>
</dbReference>
<comment type="caution">
    <text evidence="1">The sequence shown here is derived from an EMBL/GenBank/DDBJ whole genome shotgun (WGS) entry which is preliminary data.</text>
</comment>
<dbReference type="Proteomes" id="UP000620266">
    <property type="component" value="Unassembled WGS sequence"/>
</dbReference>
<evidence type="ECO:0000313" key="2">
    <source>
        <dbReference type="Proteomes" id="UP000620266"/>
    </source>
</evidence>
<name>A0A8J2UPD2_9BURK</name>
<sequence length="226" mass="24589">MESYRTADNEDEMKLWSDSFKDGAAIPGEFAFCVPDAANHVAMSANRNPHLAWQDVPPATRSLALIVHDPDVPSRGDDVNQEGRSVPADLPRVDFFHWTLIDLPPSLTQIAAGSFADGITPRGKSGPEIADAPVDGRPRHGINDYTGWFAQDKDMAGSYFGYDGPCPPWNDAIAHRYVFTLYALDIPRVPVEGDFTGAQVREAIAGHVLAEAALTGWYSLNPAVKV</sequence>
<proteinExistence type="predicted"/>
<dbReference type="NCBIfam" id="TIGR00481">
    <property type="entry name" value="YbhB/YbcL family Raf kinase inhibitor-like protein"/>
    <property type="match status" value="1"/>
</dbReference>
<dbReference type="AlphaFoldDB" id="A0A8J2UPD2"/>
<dbReference type="Pfam" id="PF01161">
    <property type="entry name" value="PBP"/>
    <property type="match status" value="1"/>
</dbReference>